<feature type="transmembrane region" description="Helical" evidence="6">
    <location>
        <begin position="97"/>
        <end position="119"/>
    </location>
</feature>
<dbReference type="Gene3D" id="1.10.1450.10">
    <property type="entry name" value="Tetraspanin"/>
    <property type="match status" value="1"/>
</dbReference>
<dbReference type="InterPro" id="IPR000830">
    <property type="entry name" value="Peripherin/rom-1"/>
</dbReference>
<protein>
    <recommendedName>
        <fullName evidence="9">Tetraspanin</fullName>
    </recommendedName>
</protein>
<dbReference type="AlphaFoldDB" id="A0A653DXF5"/>
<evidence type="ECO:0000256" key="6">
    <source>
        <dbReference type="SAM" id="Phobius"/>
    </source>
</evidence>
<dbReference type="InterPro" id="IPR008952">
    <property type="entry name" value="Tetraspanin_EC2_sf"/>
</dbReference>
<organism evidence="7 8">
    <name type="scientific">Callosobruchus maculatus</name>
    <name type="common">Southern cowpea weevil</name>
    <name type="synonym">Pulse bruchid</name>
    <dbReference type="NCBI Taxonomy" id="64391"/>
    <lineage>
        <taxon>Eukaryota</taxon>
        <taxon>Metazoa</taxon>
        <taxon>Ecdysozoa</taxon>
        <taxon>Arthropoda</taxon>
        <taxon>Hexapoda</taxon>
        <taxon>Insecta</taxon>
        <taxon>Pterygota</taxon>
        <taxon>Neoptera</taxon>
        <taxon>Endopterygota</taxon>
        <taxon>Coleoptera</taxon>
        <taxon>Polyphaga</taxon>
        <taxon>Cucujiformia</taxon>
        <taxon>Chrysomeloidea</taxon>
        <taxon>Chrysomelidae</taxon>
        <taxon>Bruchinae</taxon>
        <taxon>Bruchini</taxon>
        <taxon>Callosobruchus</taxon>
    </lineage>
</organism>
<dbReference type="Pfam" id="PF00335">
    <property type="entry name" value="Tetraspanin"/>
    <property type="match status" value="1"/>
</dbReference>
<feature type="region of interest" description="Disordered" evidence="5">
    <location>
        <begin position="360"/>
        <end position="392"/>
    </location>
</feature>
<evidence type="ECO:0000256" key="4">
    <source>
        <dbReference type="ARBA" id="ARBA00023136"/>
    </source>
</evidence>
<evidence type="ECO:0000313" key="8">
    <source>
        <dbReference type="Proteomes" id="UP000410492"/>
    </source>
</evidence>
<dbReference type="SUPFAM" id="SSF48652">
    <property type="entry name" value="Tetraspanin"/>
    <property type="match status" value="1"/>
</dbReference>
<keyword evidence="4 6" id="KW-0472">Membrane</keyword>
<gene>
    <name evidence="7" type="ORF">CALMAC_LOCUS20785</name>
</gene>
<reference evidence="7 8" key="1">
    <citation type="submission" date="2019-01" db="EMBL/GenBank/DDBJ databases">
        <authorList>
            <person name="Sayadi A."/>
        </authorList>
    </citation>
    <scope>NUCLEOTIDE SEQUENCE [LARGE SCALE GENOMIC DNA]</scope>
</reference>
<proteinExistence type="predicted"/>
<keyword evidence="8" id="KW-1185">Reference proteome</keyword>
<sequence>MAIGVYKLSQKNRNTLASIIYFMCTLEMAIGMCMAGSSIYTMVAVSPIIHSEKSEVDFAFAITGIFGTHIIIQHIVGYKVCYKCVKQAHKKSTRNLLFLWSCIGANMTLNLIIICHYLRKLKNHIAKSIKQSFMLGMTHYLKDVTWKETIDRLQYDNECCGIFSFQDWEEKAWLTRYHVNVECDTIKEYRISEDILALPVIPWSCCKIDFPMQCLHDPLQQPQFAHIWVDEPSIVRNSINTTGCLDGLTTIIFIFINTYICMTALVFILQLFVFLMSRIMYTSARNAILLNNSECIAPGWIFGRGDCGYTGGQTLADIMGPLPPQTDDEMPKPTVKKSRFKCFRKKTKIADDVTATETTLENIESAPSQTIEAPDIQQSSQNIGDELKRLKQ</sequence>
<keyword evidence="2 6" id="KW-0812">Transmembrane</keyword>
<name>A0A653DXF5_CALMS</name>
<dbReference type="Proteomes" id="UP000410492">
    <property type="component" value="Unassembled WGS sequence"/>
</dbReference>
<evidence type="ECO:0000256" key="1">
    <source>
        <dbReference type="ARBA" id="ARBA00004141"/>
    </source>
</evidence>
<dbReference type="PRINTS" id="PR00218">
    <property type="entry name" value="PERIPHERNRDS"/>
</dbReference>
<dbReference type="GO" id="GO:0007601">
    <property type="term" value="P:visual perception"/>
    <property type="evidence" value="ECO:0007669"/>
    <property type="project" value="InterPro"/>
</dbReference>
<dbReference type="InterPro" id="IPR018499">
    <property type="entry name" value="Tetraspanin/Peripherin"/>
</dbReference>
<comment type="subcellular location">
    <subcellularLocation>
        <location evidence="1">Membrane</location>
        <topology evidence="1">Multi-pass membrane protein</topology>
    </subcellularLocation>
</comment>
<dbReference type="EMBL" id="CAACVG010015165">
    <property type="protein sequence ID" value="VEN64175.1"/>
    <property type="molecule type" value="Genomic_DNA"/>
</dbReference>
<feature type="compositionally biased region" description="Polar residues" evidence="5">
    <location>
        <begin position="360"/>
        <end position="383"/>
    </location>
</feature>
<evidence type="ECO:0008006" key="9">
    <source>
        <dbReference type="Google" id="ProtNLM"/>
    </source>
</evidence>
<keyword evidence="3 6" id="KW-1133">Transmembrane helix</keyword>
<accession>A0A653DXF5</accession>
<evidence type="ECO:0000256" key="5">
    <source>
        <dbReference type="SAM" id="MobiDB-lite"/>
    </source>
</evidence>
<dbReference type="OrthoDB" id="9836210at2759"/>
<evidence type="ECO:0000256" key="2">
    <source>
        <dbReference type="ARBA" id="ARBA00022692"/>
    </source>
</evidence>
<feature type="transmembrane region" description="Helical" evidence="6">
    <location>
        <begin position="251"/>
        <end position="275"/>
    </location>
</feature>
<dbReference type="GO" id="GO:0016020">
    <property type="term" value="C:membrane"/>
    <property type="evidence" value="ECO:0007669"/>
    <property type="project" value="UniProtKB-SubCell"/>
</dbReference>
<feature type="transmembrane region" description="Helical" evidence="6">
    <location>
        <begin position="20"/>
        <end position="46"/>
    </location>
</feature>
<evidence type="ECO:0000313" key="7">
    <source>
        <dbReference type="EMBL" id="VEN64175.1"/>
    </source>
</evidence>
<evidence type="ECO:0000256" key="3">
    <source>
        <dbReference type="ARBA" id="ARBA00022989"/>
    </source>
</evidence>
<feature type="transmembrane region" description="Helical" evidence="6">
    <location>
        <begin position="58"/>
        <end position="76"/>
    </location>
</feature>